<accession>A0A840CBF6</accession>
<dbReference type="InterPro" id="IPR036568">
    <property type="entry name" value="GGCT-like_sf"/>
</dbReference>
<dbReference type="Pfam" id="PF06094">
    <property type="entry name" value="GGACT"/>
    <property type="match status" value="1"/>
</dbReference>
<comment type="caution">
    <text evidence="2">The sequence shown here is derived from an EMBL/GenBank/DDBJ whole genome shotgun (WGS) entry which is preliminary data.</text>
</comment>
<dbReference type="CDD" id="cd06661">
    <property type="entry name" value="GGCT_like"/>
    <property type="match status" value="1"/>
</dbReference>
<dbReference type="InterPro" id="IPR013024">
    <property type="entry name" value="GGCT-like"/>
</dbReference>
<dbReference type="AlphaFoldDB" id="A0A840CBF6"/>
<dbReference type="InterPro" id="IPR009288">
    <property type="entry name" value="AIG2-like_dom"/>
</dbReference>
<dbReference type="SUPFAM" id="SSF110857">
    <property type="entry name" value="Gamma-glutamyl cyclotransferase-like"/>
    <property type="match status" value="1"/>
</dbReference>
<feature type="domain" description="Gamma-glutamylcyclotransferase AIG2-like" evidence="1">
    <location>
        <begin position="7"/>
        <end position="109"/>
    </location>
</feature>
<dbReference type="Proteomes" id="UP000585681">
    <property type="component" value="Unassembled WGS sequence"/>
</dbReference>
<dbReference type="RefSeq" id="WP_054539041.1">
    <property type="nucleotide sequence ID" value="NZ_JACIEQ010000002.1"/>
</dbReference>
<dbReference type="EMBL" id="JACIEQ010000002">
    <property type="protein sequence ID" value="MBB4022430.1"/>
    <property type="molecule type" value="Genomic_DNA"/>
</dbReference>
<sequence length="186" mass="21199">MQDPFFFGYGSLVNRATHGYARAFPARVSGWRRAWRHTVLRPLAFLTAYEAPGEEIDGLIAAVPGHDWAALDTREGAYDRHPVSGPLAHHAPHPVAVQIYAVHPRHSDHPDTRHPILLSYIDVVVQGYLREYGVEGARRFFDTTDGWDAPIRDDRAAPVYTRHQRLDDDERRFVDRQLSRLSANLI</sequence>
<dbReference type="Gene3D" id="3.10.490.10">
    <property type="entry name" value="Gamma-glutamyl cyclotransferase-like"/>
    <property type="match status" value="1"/>
</dbReference>
<organism evidence="2 3">
    <name type="scientific">Actibacterium naphthalenivorans</name>
    <dbReference type="NCBI Taxonomy" id="1614693"/>
    <lineage>
        <taxon>Bacteria</taxon>
        <taxon>Pseudomonadati</taxon>
        <taxon>Pseudomonadota</taxon>
        <taxon>Alphaproteobacteria</taxon>
        <taxon>Rhodobacterales</taxon>
        <taxon>Roseobacteraceae</taxon>
        <taxon>Actibacterium</taxon>
    </lineage>
</organism>
<evidence type="ECO:0000259" key="1">
    <source>
        <dbReference type="Pfam" id="PF06094"/>
    </source>
</evidence>
<protein>
    <recommendedName>
        <fullName evidence="1">Gamma-glutamylcyclotransferase AIG2-like domain-containing protein</fullName>
    </recommendedName>
</protein>
<name>A0A840CBF6_9RHOB</name>
<keyword evidence="3" id="KW-1185">Reference proteome</keyword>
<gene>
    <name evidence="2" type="ORF">GGR17_002239</name>
</gene>
<evidence type="ECO:0000313" key="2">
    <source>
        <dbReference type="EMBL" id="MBB4022430.1"/>
    </source>
</evidence>
<proteinExistence type="predicted"/>
<reference evidence="2" key="1">
    <citation type="submission" date="2020-08" db="EMBL/GenBank/DDBJ databases">
        <title>Genomic Encyclopedia of Type Strains, Phase IV (KMG-IV): sequencing the most valuable type-strain genomes for metagenomic binning, comparative biology and taxonomic classification.</title>
        <authorList>
            <person name="Goeker M."/>
        </authorList>
    </citation>
    <scope>NUCLEOTIDE SEQUENCE [LARGE SCALE GENOMIC DNA]</scope>
    <source>
        <strain evidence="2">DSM 105040</strain>
    </source>
</reference>
<evidence type="ECO:0000313" key="3">
    <source>
        <dbReference type="Proteomes" id="UP000585681"/>
    </source>
</evidence>